<feature type="compositionally biased region" description="Basic and acidic residues" evidence="2">
    <location>
        <begin position="73"/>
        <end position="94"/>
    </location>
</feature>
<evidence type="ECO:0000313" key="3">
    <source>
        <dbReference type="EMBL" id="KAA6343374.1"/>
    </source>
</evidence>
<keyword evidence="1" id="KW-0175">Coiled coil</keyword>
<feature type="region of interest" description="Disordered" evidence="2">
    <location>
        <begin position="68"/>
        <end position="103"/>
    </location>
</feature>
<feature type="non-terminal residue" evidence="3">
    <location>
        <position position="103"/>
    </location>
</feature>
<organism evidence="3 4">
    <name type="scientific">Streblomastix strix</name>
    <dbReference type="NCBI Taxonomy" id="222440"/>
    <lineage>
        <taxon>Eukaryota</taxon>
        <taxon>Metamonada</taxon>
        <taxon>Preaxostyla</taxon>
        <taxon>Oxymonadida</taxon>
        <taxon>Streblomastigidae</taxon>
        <taxon>Streblomastix</taxon>
    </lineage>
</organism>
<name>A0A5J4SB37_9EUKA</name>
<reference evidence="3 4" key="1">
    <citation type="submission" date="2019-03" db="EMBL/GenBank/DDBJ databases">
        <title>Single cell metagenomics reveals metabolic interactions within the superorganism composed of flagellate Streblomastix strix and complex community of Bacteroidetes bacteria on its surface.</title>
        <authorList>
            <person name="Treitli S.C."/>
            <person name="Kolisko M."/>
            <person name="Husnik F."/>
            <person name="Keeling P."/>
            <person name="Hampl V."/>
        </authorList>
    </citation>
    <scope>NUCLEOTIDE SEQUENCE [LARGE SCALE GENOMIC DNA]</scope>
    <source>
        <strain evidence="3">ST1C</strain>
    </source>
</reference>
<protein>
    <submittedName>
        <fullName evidence="3">Uncharacterized protein</fullName>
    </submittedName>
</protein>
<gene>
    <name evidence="3" type="ORF">EZS28_052315</name>
</gene>
<evidence type="ECO:0000313" key="4">
    <source>
        <dbReference type="Proteomes" id="UP000324800"/>
    </source>
</evidence>
<dbReference type="AlphaFoldDB" id="A0A5J4SB37"/>
<accession>A0A5J4SB37</accession>
<proteinExistence type="predicted"/>
<dbReference type="Proteomes" id="UP000324800">
    <property type="component" value="Unassembled WGS sequence"/>
</dbReference>
<feature type="coiled-coil region" evidence="1">
    <location>
        <begin position="21"/>
        <end position="52"/>
    </location>
</feature>
<sequence>MTHFKKTLWMSLNYQRLDHQAKIARNTIIETLEELEKAKKQLSINIMAIQQLGVGQSPWTIVQLDQLSGTAREGPRPVKHKTEIETTHQQKAKDSFSNINNST</sequence>
<evidence type="ECO:0000256" key="2">
    <source>
        <dbReference type="SAM" id="MobiDB-lite"/>
    </source>
</evidence>
<dbReference type="EMBL" id="SNRW01040519">
    <property type="protein sequence ID" value="KAA6343374.1"/>
    <property type="molecule type" value="Genomic_DNA"/>
</dbReference>
<evidence type="ECO:0000256" key="1">
    <source>
        <dbReference type="SAM" id="Coils"/>
    </source>
</evidence>
<comment type="caution">
    <text evidence="3">The sequence shown here is derived from an EMBL/GenBank/DDBJ whole genome shotgun (WGS) entry which is preliminary data.</text>
</comment>